<comment type="caution">
    <text evidence="1">The sequence shown here is derived from an EMBL/GenBank/DDBJ whole genome shotgun (WGS) entry which is preliminary data.</text>
</comment>
<dbReference type="Proteomes" id="UP000827872">
    <property type="component" value="Linkage Group LG05"/>
</dbReference>
<sequence length="111" mass="12940">MQLVCPATEGFPKGNSDCEQAYINRMVFKITSLKKLRLLKRMLEQGSLPKEGQYNQMQLQAEIYSDLARIRNTPSEASVTKHLLAVFQKRPLHRSKFLLLKRSPCNRRHRI</sequence>
<keyword evidence="2" id="KW-1185">Reference proteome</keyword>
<proteinExistence type="predicted"/>
<dbReference type="EMBL" id="CM037618">
    <property type="protein sequence ID" value="KAH8000924.1"/>
    <property type="molecule type" value="Genomic_DNA"/>
</dbReference>
<accession>A0ACB8F6Z6</accession>
<evidence type="ECO:0000313" key="1">
    <source>
        <dbReference type="EMBL" id="KAH8000924.1"/>
    </source>
</evidence>
<protein>
    <submittedName>
        <fullName evidence="1">Uncharacterized protein</fullName>
    </submittedName>
</protein>
<name>A0ACB8F6Z6_9SAUR</name>
<reference evidence="1" key="1">
    <citation type="submission" date="2021-08" db="EMBL/GenBank/DDBJ databases">
        <title>The first chromosome-level gecko genome reveals the dynamic sex chromosomes of Neotropical dwarf geckos (Sphaerodactylidae: Sphaerodactylus).</title>
        <authorList>
            <person name="Pinto B.J."/>
            <person name="Keating S.E."/>
            <person name="Gamble T."/>
        </authorList>
    </citation>
    <scope>NUCLEOTIDE SEQUENCE</scope>
    <source>
        <strain evidence="1">TG3544</strain>
    </source>
</reference>
<gene>
    <name evidence="1" type="ORF">K3G42_029969</name>
</gene>
<evidence type="ECO:0000313" key="2">
    <source>
        <dbReference type="Proteomes" id="UP000827872"/>
    </source>
</evidence>
<organism evidence="1 2">
    <name type="scientific">Sphaerodactylus townsendi</name>
    <dbReference type="NCBI Taxonomy" id="933632"/>
    <lineage>
        <taxon>Eukaryota</taxon>
        <taxon>Metazoa</taxon>
        <taxon>Chordata</taxon>
        <taxon>Craniata</taxon>
        <taxon>Vertebrata</taxon>
        <taxon>Euteleostomi</taxon>
        <taxon>Lepidosauria</taxon>
        <taxon>Squamata</taxon>
        <taxon>Bifurcata</taxon>
        <taxon>Gekkota</taxon>
        <taxon>Sphaerodactylidae</taxon>
        <taxon>Sphaerodactylus</taxon>
    </lineage>
</organism>